<accession>A0A932A7Z4</accession>
<evidence type="ECO:0008006" key="4">
    <source>
        <dbReference type="Google" id="ProtNLM"/>
    </source>
</evidence>
<feature type="signal peptide" evidence="1">
    <location>
        <begin position="1"/>
        <end position="17"/>
    </location>
</feature>
<comment type="caution">
    <text evidence="2">The sequence shown here is derived from an EMBL/GenBank/DDBJ whole genome shotgun (WGS) entry which is preliminary data.</text>
</comment>
<evidence type="ECO:0000256" key="1">
    <source>
        <dbReference type="SAM" id="SignalP"/>
    </source>
</evidence>
<dbReference type="Proteomes" id="UP000779809">
    <property type="component" value="Unassembled WGS sequence"/>
</dbReference>
<reference evidence="2" key="1">
    <citation type="submission" date="2020-07" db="EMBL/GenBank/DDBJ databases">
        <title>Huge and variable diversity of episymbiotic CPR bacteria and DPANN archaea in groundwater ecosystems.</title>
        <authorList>
            <person name="He C.Y."/>
            <person name="Keren R."/>
            <person name="Whittaker M."/>
            <person name="Farag I.F."/>
            <person name="Doudna J."/>
            <person name="Cate J.H.D."/>
            <person name="Banfield J.F."/>
        </authorList>
    </citation>
    <scope>NUCLEOTIDE SEQUENCE</scope>
    <source>
        <strain evidence="2">NC_groundwater_580_Pr5_B-0.1um_64_19</strain>
    </source>
</reference>
<feature type="chain" id="PRO_5037173989" description="Outer membrane lipoprotein-sorting protein" evidence="1">
    <location>
        <begin position="18"/>
        <end position="276"/>
    </location>
</feature>
<evidence type="ECO:0000313" key="3">
    <source>
        <dbReference type="Proteomes" id="UP000779809"/>
    </source>
</evidence>
<evidence type="ECO:0000313" key="2">
    <source>
        <dbReference type="EMBL" id="MBI2678142.1"/>
    </source>
</evidence>
<keyword evidence="1" id="KW-0732">Signal</keyword>
<dbReference type="AlphaFoldDB" id="A0A932A7Z4"/>
<dbReference type="EMBL" id="JACPNR010000006">
    <property type="protein sequence ID" value="MBI2678142.1"/>
    <property type="molecule type" value="Genomic_DNA"/>
</dbReference>
<organism evidence="2 3">
    <name type="scientific">Candidatus Korobacter versatilis</name>
    <dbReference type="NCBI Taxonomy" id="658062"/>
    <lineage>
        <taxon>Bacteria</taxon>
        <taxon>Pseudomonadati</taxon>
        <taxon>Acidobacteriota</taxon>
        <taxon>Terriglobia</taxon>
        <taxon>Terriglobales</taxon>
        <taxon>Candidatus Korobacteraceae</taxon>
        <taxon>Candidatus Korobacter</taxon>
    </lineage>
</organism>
<proteinExistence type="predicted"/>
<name>A0A932A7Z4_9BACT</name>
<gene>
    <name evidence="2" type="ORF">HYX28_05125</name>
</gene>
<sequence length="276" mass="31816">MRKALCSLLLFAVAAFAQKPAVVTTPVQAPPPTTTAPIQNDSENAKQAKALLDKMVRALGGDAYMTYQTREEVGRTFRFHHGQPSGTGVQFWRFWKYPDKDRIELTKQRDWYVVYNGDQAWETTFRGTTLLDKEELKEYLQRREYSNEYVLRRWLKAPGTALFYDGATIAESKPAEKVTIMDAQNRGVSYYMASDSFLPIKKTFTVRDPATAERTEETEVYDNYRLLQGIPSPLSWTWFRNGEMYRQRFLNTVTYNTPEPDARFVAGSVSHGRTKK</sequence>
<protein>
    <recommendedName>
        <fullName evidence="4">Outer membrane lipoprotein-sorting protein</fullName>
    </recommendedName>
</protein>